<dbReference type="Gene3D" id="2.40.160.20">
    <property type="match status" value="1"/>
</dbReference>
<dbReference type="InterPro" id="IPR006665">
    <property type="entry name" value="OmpA-like"/>
</dbReference>
<dbReference type="SUPFAM" id="SSF103088">
    <property type="entry name" value="OmpA-like"/>
    <property type="match status" value="1"/>
</dbReference>
<dbReference type="InterPro" id="IPR011250">
    <property type="entry name" value="OMP/PagP_B-barrel"/>
</dbReference>
<dbReference type="PANTHER" id="PTHR30329">
    <property type="entry name" value="STATOR ELEMENT OF FLAGELLAR MOTOR COMPLEX"/>
    <property type="match status" value="1"/>
</dbReference>
<organism evidence="4 5">
    <name type="scientific">Commensalibacter papalotli</name>
    <name type="common">ex Botero et al. 2024</name>
    <dbReference type="NCBI Taxonomy" id="2972766"/>
    <lineage>
        <taxon>Bacteria</taxon>
        <taxon>Pseudomonadati</taxon>
        <taxon>Pseudomonadota</taxon>
        <taxon>Alphaproteobacteria</taxon>
        <taxon>Acetobacterales</taxon>
        <taxon>Acetobacteraceae</taxon>
    </lineage>
</organism>
<comment type="caution">
    <text evidence="4">The sequence shown here is derived from an EMBL/GenBank/DDBJ whole genome shotgun (WGS) entry which is preliminary data.</text>
</comment>
<dbReference type="Proteomes" id="UP001154272">
    <property type="component" value="Unassembled WGS sequence"/>
</dbReference>
<evidence type="ECO:0000313" key="4">
    <source>
        <dbReference type="EMBL" id="CAI3940301.1"/>
    </source>
</evidence>
<keyword evidence="2" id="KW-1133">Transmembrane helix</keyword>
<feature type="domain" description="OmpA-like" evidence="3">
    <location>
        <begin position="308"/>
        <end position="427"/>
    </location>
</feature>
<dbReference type="SUPFAM" id="SSF56925">
    <property type="entry name" value="OMPA-like"/>
    <property type="match status" value="1"/>
</dbReference>
<dbReference type="Gene3D" id="3.30.1330.60">
    <property type="entry name" value="OmpA-like domain"/>
    <property type="match status" value="1"/>
</dbReference>
<proteinExistence type="predicted"/>
<dbReference type="InterPro" id="IPR036737">
    <property type="entry name" value="OmpA-like_sf"/>
</dbReference>
<dbReference type="PANTHER" id="PTHR30329:SF21">
    <property type="entry name" value="LIPOPROTEIN YIAD-RELATED"/>
    <property type="match status" value="1"/>
</dbReference>
<sequence length="427" mass="47412">MTKRKLFIKKSIFYFFLMKKHAISNQYIDHNATAVTLNRSLKVKMNFRFRLLMTSLFSLSASFCVTSFLASTAKAQPVQGIYVTGAGGVSFNQDQVVRLNKFMPGGRDKYTPGATAVTSLGYGLGNGFRVEVEGNYRNNPLKYQNLGSYKAWGQGRQQTYGFMANALFDMDVGSPYIFPYFGAGIGYGWSSMNGVRLRTSDNRLTEHLGGTFGNFSYQAIGGLSFPTPWVVGLSFTTEYRFWTMLGPQSHTADVWGTQGGYNTTHAYSQARGNRDTTTYFNHSILLGLRYEFNPAPPPTTPVEAAPTVPQSRKSRTYLVFFAWDSYALNDRSISIVKEAAQAYNSVHSTRIEADGYTDSSAAPNAQGKRYNVALSLKRARTIKAELIKNGVPASNIDIHGYGSENPLVPTGPNVREAQNRRVEIILR</sequence>
<keyword evidence="5" id="KW-1185">Reference proteome</keyword>
<reference evidence="4" key="1">
    <citation type="submission" date="2022-10" db="EMBL/GenBank/DDBJ databases">
        <authorList>
            <person name="Botero Cardona J."/>
        </authorList>
    </citation>
    <scope>NUCLEOTIDE SEQUENCE</scope>
    <source>
        <strain evidence="4">R-83534</strain>
    </source>
</reference>
<dbReference type="Pfam" id="PF00691">
    <property type="entry name" value="OmpA"/>
    <property type="match status" value="1"/>
</dbReference>
<evidence type="ECO:0000259" key="3">
    <source>
        <dbReference type="PROSITE" id="PS51123"/>
    </source>
</evidence>
<keyword evidence="2" id="KW-0812">Transmembrane</keyword>
<protein>
    <submittedName>
        <fullName evidence="4">Outer membrane protein OmpA and related peptidoglycan-associated (Lipo)proteins (OmpA) (PDB:1OAP)</fullName>
    </submittedName>
</protein>
<dbReference type="CDD" id="cd07185">
    <property type="entry name" value="OmpA_C-like"/>
    <property type="match status" value="1"/>
</dbReference>
<feature type="transmembrane region" description="Helical" evidence="2">
    <location>
        <begin position="49"/>
        <end position="70"/>
    </location>
</feature>
<evidence type="ECO:0000313" key="5">
    <source>
        <dbReference type="Proteomes" id="UP001154272"/>
    </source>
</evidence>
<keyword evidence="1 2" id="KW-0472">Membrane</keyword>
<name>A0ABN8W740_9PROT</name>
<dbReference type="InterPro" id="IPR050330">
    <property type="entry name" value="Bact_OuterMem_StrucFunc"/>
</dbReference>
<evidence type="ECO:0000256" key="2">
    <source>
        <dbReference type="SAM" id="Phobius"/>
    </source>
</evidence>
<evidence type="ECO:0000256" key="1">
    <source>
        <dbReference type="PROSITE-ProRule" id="PRU00473"/>
    </source>
</evidence>
<accession>A0ABN8W740</accession>
<dbReference type="EMBL" id="CAMXCH010000002">
    <property type="protein sequence ID" value="CAI3940301.1"/>
    <property type="molecule type" value="Genomic_DNA"/>
</dbReference>
<dbReference type="PROSITE" id="PS51123">
    <property type="entry name" value="OMPA_2"/>
    <property type="match status" value="1"/>
</dbReference>
<gene>
    <name evidence="4" type="ORF">R83534S58_LOCUS1083</name>
</gene>